<dbReference type="EMBL" id="WIGN01000266">
    <property type="protein sequence ID" value="KAF6802588.1"/>
    <property type="molecule type" value="Genomic_DNA"/>
</dbReference>
<dbReference type="Proteomes" id="UP000652219">
    <property type="component" value="Unassembled WGS sequence"/>
</dbReference>
<reference evidence="1 2" key="1">
    <citation type="journal article" date="2020" name="Phytopathology">
        <title>Genome Sequence Resources of Colletotrichum truncatum, C. plurivorum, C. musicola, and C. sojae: Four Species Pathogenic to Soybean (Glycine max).</title>
        <authorList>
            <person name="Rogerio F."/>
            <person name="Boufleur T.R."/>
            <person name="Ciampi-Guillardi M."/>
            <person name="Sukno S.A."/>
            <person name="Thon M.R."/>
            <person name="Massola Junior N.S."/>
            <person name="Baroncelli R."/>
        </authorList>
    </citation>
    <scope>NUCLEOTIDE SEQUENCE [LARGE SCALE GENOMIC DNA]</scope>
    <source>
        <strain evidence="1 2">LFN0009</strain>
    </source>
</reference>
<keyword evidence="2" id="KW-1185">Reference proteome</keyword>
<protein>
    <submittedName>
        <fullName evidence="1">Uncharacterized protein</fullName>
    </submittedName>
</protein>
<gene>
    <name evidence="1" type="ORF">CSOJ01_11503</name>
</gene>
<name>A0A8H6IXR4_9PEZI</name>
<sequence length="162" mass="18428">MLTYFKKKRALAVSPSRWQPAGPPRAARRALRLRTLTGAGSTACWWRRRHDQHGWEGRRKTRLPVASAPPQRVEAGVFTELQEAREDRLKAALGCYVHESWSIVPLAIYRALTCWSCCSDATARGSHRSKSSRRRSQARLVRWASLLSCDTDVVQRSSPEAW</sequence>
<comment type="caution">
    <text evidence="1">The sequence shown here is derived from an EMBL/GenBank/DDBJ whole genome shotgun (WGS) entry which is preliminary data.</text>
</comment>
<dbReference type="AlphaFoldDB" id="A0A8H6IXR4"/>
<proteinExistence type="predicted"/>
<accession>A0A8H6IXR4</accession>
<organism evidence="1 2">
    <name type="scientific">Colletotrichum sojae</name>
    <dbReference type="NCBI Taxonomy" id="2175907"/>
    <lineage>
        <taxon>Eukaryota</taxon>
        <taxon>Fungi</taxon>
        <taxon>Dikarya</taxon>
        <taxon>Ascomycota</taxon>
        <taxon>Pezizomycotina</taxon>
        <taxon>Sordariomycetes</taxon>
        <taxon>Hypocreomycetidae</taxon>
        <taxon>Glomerellales</taxon>
        <taxon>Glomerellaceae</taxon>
        <taxon>Colletotrichum</taxon>
        <taxon>Colletotrichum orchidearum species complex</taxon>
    </lineage>
</organism>
<evidence type="ECO:0000313" key="2">
    <source>
        <dbReference type="Proteomes" id="UP000652219"/>
    </source>
</evidence>
<evidence type="ECO:0000313" key="1">
    <source>
        <dbReference type="EMBL" id="KAF6802588.1"/>
    </source>
</evidence>